<organism evidence="3 4">
    <name type="scientific">Neosynechococcus sphagnicola sy1</name>
    <dbReference type="NCBI Taxonomy" id="1497020"/>
    <lineage>
        <taxon>Bacteria</taxon>
        <taxon>Bacillati</taxon>
        <taxon>Cyanobacteriota</taxon>
        <taxon>Cyanophyceae</taxon>
        <taxon>Neosynechococcales</taxon>
        <taxon>Neosynechococcaceae</taxon>
        <taxon>Neosynechococcus</taxon>
    </lineage>
</organism>
<dbReference type="GO" id="GO:0016787">
    <property type="term" value="F:hydrolase activity"/>
    <property type="evidence" value="ECO:0007669"/>
    <property type="project" value="UniProtKB-KW"/>
</dbReference>
<dbReference type="Pfam" id="PF00857">
    <property type="entry name" value="Isochorismatase"/>
    <property type="match status" value="1"/>
</dbReference>
<comment type="caution">
    <text evidence="3">The sequence shown here is derived from an EMBL/GenBank/DDBJ whole genome shotgun (WGS) entry which is preliminary data.</text>
</comment>
<protein>
    <submittedName>
        <fullName evidence="3">Isochorismatase</fullName>
    </submittedName>
</protein>
<dbReference type="Proteomes" id="UP000030170">
    <property type="component" value="Unassembled WGS sequence"/>
</dbReference>
<reference evidence="3 4" key="1">
    <citation type="journal article" date="2014" name="Mol. Ecol.">
        <title>Evolution of Synechococcus.</title>
        <authorList>
            <person name="Dvorak P."/>
            <person name="Casamatta D."/>
            <person name="Hasler P."/>
            <person name="Poulickova A."/>
            <person name="Ondrej V."/>
            <person name="Sanges R."/>
        </authorList>
    </citation>
    <scope>NUCLEOTIDE SEQUENCE [LARGE SCALE GENOMIC DNA]</scope>
    <source>
        <strain evidence="3 4">CAUP A 1101</strain>
    </source>
</reference>
<dbReference type="AlphaFoldDB" id="A0A098TLS5"/>
<dbReference type="InterPro" id="IPR050272">
    <property type="entry name" value="Isochorismatase-like_hydrls"/>
</dbReference>
<evidence type="ECO:0000313" key="4">
    <source>
        <dbReference type="Proteomes" id="UP000030170"/>
    </source>
</evidence>
<dbReference type="PANTHER" id="PTHR43540">
    <property type="entry name" value="PEROXYUREIDOACRYLATE/UREIDOACRYLATE AMIDOHYDROLASE-RELATED"/>
    <property type="match status" value="1"/>
</dbReference>
<proteinExistence type="predicted"/>
<dbReference type="CDD" id="cd00431">
    <property type="entry name" value="cysteine_hydrolases"/>
    <property type="match status" value="1"/>
</dbReference>
<dbReference type="RefSeq" id="WP_036531751.1">
    <property type="nucleotide sequence ID" value="NZ_JJML01000011.1"/>
</dbReference>
<dbReference type="OrthoDB" id="257098at2"/>
<dbReference type="EMBL" id="JJML01000011">
    <property type="protein sequence ID" value="KGF73259.1"/>
    <property type="molecule type" value="Genomic_DNA"/>
</dbReference>
<accession>A0A098TLS5</accession>
<dbReference type="SUPFAM" id="SSF52499">
    <property type="entry name" value="Isochorismatase-like hydrolases"/>
    <property type="match status" value="1"/>
</dbReference>
<keyword evidence="4" id="KW-1185">Reference proteome</keyword>
<dbReference type="Gene3D" id="3.40.50.850">
    <property type="entry name" value="Isochorismatase-like"/>
    <property type="match status" value="1"/>
</dbReference>
<dbReference type="InterPro" id="IPR000868">
    <property type="entry name" value="Isochorismatase-like_dom"/>
</dbReference>
<feature type="domain" description="Isochorismatase-like" evidence="2">
    <location>
        <begin position="8"/>
        <end position="205"/>
    </location>
</feature>
<keyword evidence="1" id="KW-0378">Hydrolase</keyword>
<evidence type="ECO:0000256" key="1">
    <source>
        <dbReference type="ARBA" id="ARBA00022801"/>
    </source>
</evidence>
<dbReference type="STRING" id="1497020.DO97_00920"/>
<evidence type="ECO:0000259" key="2">
    <source>
        <dbReference type="Pfam" id="PF00857"/>
    </source>
</evidence>
<dbReference type="InterPro" id="IPR036380">
    <property type="entry name" value="Isochorismatase-like_sf"/>
</dbReference>
<sequence>MNINKNDTAIVVIDPQNDVLSETGVSWDLVGDSVKENKTVENIERIFKAAKQNGFEVFISPHYYYPTDYNWQFVGTLEQMMLGVKEFTRSGPLTLDGFLGSGADWLDRYKPFIEDGKTIVVSPHKVYGPQSNDLVLQLRKRNLSKVILLGMLANLCVEAHLRDLIEQGFEVLVVKDATAAPRHPELGDGYKAALINFGYVANAVLSTDEVVAAMK</sequence>
<gene>
    <name evidence="3" type="ORF">DO97_00920</name>
</gene>
<evidence type="ECO:0000313" key="3">
    <source>
        <dbReference type="EMBL" id="KGF73259.1"/>
    </source>
</evidence>
<name>A0A098TLS5_9CYAN</name>